<protein>
    <recommendedName>
        <fullName evidence="2">3-keto-disaccharide hydrolase domain-containing protein</fullName>
    </recommendedName>
</protein>
<feature type="non-terminal residue" evidence="1">
    <location>
        <position position="147"/>
    </location>
</feature>
<gene>
    <name evidence="1" type="ORF">METZ01_LOCUS456120</name>
</gene>
<accession>A0A383A5W8</accession>
<evidence type="ECO:0008006" key="2">
    <source>
        <dbReference type="Google" id="ProtNLM"/>
    </source>
</evidence>
<dbReference type="EMBL" id="UINC01189534">
    <property type="protein sequence ID" value="SVE03266.1"/>
    <property type="molecule type" value="Genomic_DNA"/>
</dbReference>
<reference evidence="1" key="1">
    <citation type="submission" date="2018-05" db="EMBL/GenBank/DDBJ databases">
        <authorList>
            <person name="Lanie J.A."/>
            <person name="Ng W.-L."/>
            <person name="Kazmierczak K.M."/>
            <person name="Andrzejewski T.M."/>
            <person name="Davidsen T.M."/>
            <person name="Wayne K.J."/>
            <person name="Tettelin H."/>
            <person name="Glass J.I."/>
            <person name="Rusch D."/>
            <person name="Podicherti R."/>
            <person name="Tsui H.-C.T."/>
            <person name="Winkler M.E."/>
        </authorList>
    </citation>
    <scope>NUCLEOTIDE SEQUENCE</scope>
</reference>
<evidence type="ECO:0000313" key="1">
    <source>
        <dbReference type="EMBL" id="SVE03266.1"/>
    </source>
</evidence>
<name>A0A383A5W8_9ZZZZ</name>
<proteinExistence type="predicted"/>
<sequence>MTKNTTFLVAVILSLGPVTGQAADKVHFEDADFSKEGWSDFTEVPGAGGWEVKRRELGQLVQGMVQEVTTEANGGLFMSAGRGSYASVFRSEGVIYAVRNRDGARSLVGQADATGEVSLRLGFDGAFFIYEYRAGGKWSRLAKSDII</sequence>
<dbReference type="AlphaFoldDB" id="A0A383A5W8"/>
<organism evidence="1">
    <name type="scientific">marine metagenome</name>
    <dbReference type="NCBI Taxonomy" id="408172"/>
    <lineage>
        <taxon>unclassified sequences</taxon>
        <taxon>metagenomes</taxon>
        <taxon>ecological metagenomes</taxon>
    </lineage>
</organism>